<feature type="domain" description="Methyltransferase small" evidence="6">
    <location>
        <begin position="75"/>
        <end position="158"/>
    </location>
</feature>
<dbReference type="PANTHER" id="PTHR18895">
    <property type="entry name" value="HEMK METHYLTRANSFERASE"/>
    <property type="match status" value="1"/>
</dbReference>
<gene>
    <name evidence="7" type="ORF">LAD73_00530</name>
</gene>
<keyword evidence="4" id="KW-0949">S-adenosyl-L-methionine</keyword>
<evidence type="ECO:0000256" key="4">
    <source>
        <dbReference type="ARBA" id="ARBA00022691"/>
    </source>
</evidence>
<dbReference type="GO" id="GO:0032259">
    <property type="term" value="P:methylation"/>
    <property type="evidence" value="ECO:0007669"/>
    <property type="project" value="UniProtKB-KW"/>
</dbReference>
<protein>
    <recommendedName>
        <fullName evidence="1">peptide chain release factor N(5)-glutamine methyltransferase</fullName>
        <ecNumber evidence="1">2.1.1.297</ecNumber>
    </recommendedName>
</protein>
<keyword evidence="3" id="KW-0808">Transferase</keyword>
<evidence type="ECO:0000313" key="7">
    <source>
        <dbReference type="EMBL" id="MBZ4195211.1"/>
    </source>
</evidence>
<dbReference type="EMBL" id="JAIQBY010000002">
    <property type="protein sequence ID" value="MBZ4195211.1"/>
    <property type="molecule type" value="Genomic_DNA"/>
</dbReference>
<dbReference type="SUPFAM" id="SSF53335">
    <property type="entry name" value="S-adenosyl-L-methionine-dependent methyltransferases"/>
    <property type="match status" value="1"/>
</dbReference>
<reference evidence="7 8" key="1">
    <citation type="submission" date="2021-09" db="EMBL/GenBank/DDBJ databases">
        <title>WGS of Mycoplasma sp. Zaradi2 strains.</title>
        <authorList>
            <person name="Spergser J."/>
        </authorList>
    </citation>
    <scope>NUCLEOTIDE SEQUENCE [LARGE SCALE GENOMIC DNA]</scope>
    <source>
        <strain evidence="7 8">1331</strain>
    </source>
</reference>
<evidence type="ECO:0000259" key="6">
    <source>
        <dbReference type="Pfam" id="PF05175"/>
    </source>
</evidence>
<comment type="caution">
    <text evidence="7">The sequence shown here is derived from an EMBL/GenBank/DDBJ whole genome shotgun (WGS) entry which is preliminary data.</text>
</comment>
<dbReference type="CDD" id="cd02440">
    <property type="entry name" value="AdoMet_MTases"/>
    <property type="match status" value="1"/>
</dbReference>
<dbReference type="InterPro" id="IPR007848">
    <property type="entry name" value="Small_mtfrase_dom"/>
</dbReference>
<evidence type="ECO:0000313" key="8">
    <source>
        <dbReference type="Proteomes" id="UP000772186"/>
    </source>
</evidence>
<dbReference type="RefSeq" id="WP_205517322.1">
    <property type="nucleotide sequence ID" value="NZ_CP070479.1"/>
</dbReference>
<dbReference type="PROSITE" id="PS00092">
    <property type="entry name" value="N6_MTASE"/>
    <property type="match status" value="1"/>
</dbReference>
<dbReference type="Pfam" id="PF05175">
    <property type="entry name" value="MTS"/>
    <property type="match status" value="1"/>
</dbReference>
<keyword evidence="2 7" id="KW-0489">Methyltransferase</keyword>
<keyword evidence="8" id="KW-1185">Reference proteome</keyword>
<dbReference type="NCBIfam" id="TIGR00536">
    <property type="entry name" value="hemK_fam"/>
    <property type="match status" value="1"/>
</dbReference>
<evidence type="ECO:0000256" key="2">
    <source>
        <dbReference type="ARBA" id="ARBA00022603"/>
    </source>
</evidence>
<dbReference type="PANTHER" id="PTHR18895:SF74">
    <property type="entry name" value="MTRF1L RELEASE FACTOR GLUTAMINE METHYLTRANSFERASE"/>
    <property type="match status" value="1"/>
</dbReference>
<sequence length="243" mass="28017">MPTIDDLLLEKKRYGLPETISDDEKMKIEQGMPVQYILGFINYSNLEIKLNRKVLIPRYETDEMVHLITKKYLTKNMKVLDLCCGSGFIGLSLKKNEPSISVVLSDIDDEAIIQTNENSKINFSDLSGIKIVKSDCFKEIKGKFDLIISNPPYVAYDDEDAKNLSLTFEPKNAIFAPDNGWYFYQKIINEAGNYLNDNGLLIFEINPKHIDRWLKVKGVKILKDMSNKYRFVFIKKDDLIVNN</sequence>
<dbReference type="InterPro" id="IPR029063">
    <property type="entry name" value="SAM-dependent_MTases_sf"/>
</dbReference>
<organism evidence="7 8">
    <name type="scientific">Mycoplasma tauri</name>
    <dbReference type="NCBI Taxonomy" id="547987"/>
    <lineage>
        <taxon>Bacteria</taxon>
        <taxon>Bacillati</taxon>
        <taxon>Mycoplasmatota</taxon>
        <taxon>Mollicutes</taxon>
        <taxon>Mycoplasmataceae</taxon>
        <taxon>Mycoplasma</taxon>
    </lineage>
</organism>
<proteinExistence type="predicted"/>
<name>A0A953T6I5_9MOLU</name>
<comment type="catalytic activity">
    <reaction evidence="5">
        <text>L-glutaminyl-[peptide chain release factor] + S-adenosyl-L-methionine = N(5)-methyl-L-glutaminyl-[peptide chain release factor] + S-adenosyl-L-homocysteine + H(+)</text>
        <dbReference type="Rhea" id="RHEA:42896"/>
        <dbReference type="Rhea" id="RHEA-COMP:10271"/>
        <dbReference type="Rhea" id="RHEA-COMP:10272"/>
        <dbReference type="ChEBI" id="CHEBI:15378"/>
        <dbReference type="ChEBI" id="CHEBI:30011"/>
        <dbReference type="ChEBI" id="CHEBI:57856"/>
        <dbReference type="ChEBI" id="CHEBI:59789"/>
        <dbReference type="ChEBI" id="CHEBI:61891"/>
        <dbReference type="EC" id="2.1.1.297"/>
    </reaction>
</comment>
<dbReference type="InterPro" id="IPR002052">
    <property type="entry name" value="DNA_methylase_N6_adenine_CS"/>
</dbReference>
<dbReference type="Gene3D" id="3.40.50.150">
    <property type="entry name" value="Vaccinia Virus protein VP39"/>
    <property type="match status" value="1"/>
</dbReference>
<evidence type="ECO:0000256" key="3">
    <source>
        <dbReference type="ARBA" id="ARBA00022679"/>
    </source>
</evidence>
<dbReference type="Proteomes" id="UP000772186">
    <property type="component" value="Unassembled WGS sequence"/>
</dbReference>
<evidence type="ECO:0000256" key="1">
    <source>
        <dbReference type="ARBA" id="ARBA00012771"/>
    </source>
</evidence>
<dbReference type="GO" id="GO:0003676">
    <property type="term" value="F:nucleic acid binding"/>
    <property type="evidence" value="ECO:0007669"/>
    <property type="project" value="InterPro"/>
</dbReference>
<dbReference type="InterPro" id="IPR004556">
    <property type="entry name" value="HemK-like"/>
</dbReference>
<dbReference type="EC" id="2.1.1.297" evidence="1"/>
<accession>A0A953T6I5</accession>
<evidence type="ECO:0000256" key="5">
    <source>
        <dbReference type="ARBA" id="ARBA00048391"/>
    </source>
</evidence>
<dbReference type="AlphaFoldDB" id="A0A953T6I5"/>
<dbReference type="GO" id="GO:0102559">
    <property type="term" value="F:peptide chain release factor N(5)-glutamine methyltransferase activity"/>
    <property type="evidence" value="ECO:0007669"/>
    <property type="project" value="UniProtKB-EC"/>
</dbReference>
<dbReference type="InterPro" id="IPR050320">
    <property type="entry name" value="N5-glutamine_MTase"/>
</dbReference>